<dbReference type="GO" id="GO:0008608">
    <property type="term" value="P:attachment of spindle microtubules to kinetochore"/>
    <property type="evidence" value="ECO:0007669"/>
    <property type="project" value="TreeGrafter"/>
</dbReference>
<feature type="region of interest" description="Disordered" evidence="1">
    <location>
        <begin position="247"/>
        <end position="322"/>
    </location>
</feature>
<dbReference type="PANTHER" id="PTHR31728:SF5">
    <property type="entry name" value="OS07G0540200 PROTEIN"/>
    <property type="match status" value="1"/>
</dbReference>
<sequence length="322" mass="36194">MNYSVQVTGPALSFLYFSVSSCLTEGFLLGTFVEKQVEIISDSSEHCVKQETIIRVSGVFPCSLTSKLFDSFENEMLIPQQGDSVVVGWFCGRRNCLLKPSFRETALHTKLNEQFNLNSAQRFVFVLVQDAINQSSITREFQAKFFQFDNIRRKWVPLIGSILNWNQEASLSKKSPYRSLPTLEPGLLSLFEEQHKNKGLTDEKLIEAVFKSAHNYLIESLERIAKISSEIAQVKRQITSLEAAGGGDASLMETNDDRKDVSAEDPLSNNSIPSSSRRNRSRLSSLCIQERNDTSETSIPSTTFHKSFDQSASPSKTSSQEY</sequence>
<name>A0A164SX46_9CRUS</name>
<dbReference type="GO" id="GO:0070536">
    <property type="term" value="P:protein K63-linked deubiquitination"/>
    <property type="evidence" value="ECO:0007669"/>
    <property type="project" value="TreeGrafter"/>
</dbReference>
<dbReference type="Proteomes" id="UP000076858">
    <property type="component" value="Unassembled WGS sequence"/>
</dbReference>
<dbReference type="GO" id="GO:0090307">
    <property type="term" value="P:mitotic spindle assembly"/>
    <property type="evidence" value="ECO:0007669"/>
    <property type="project" value="TreeGrafter"/>
</dbReference>
<dbReference type="STRING" id="35525.A0A164SX46"/>
<dbReference type="Pfam" id="PF21125">
    <property type="entry name" value="MPN_2A_DUB_like"/>
    <property type="match status" value="1"/>
</dbReference>
<evidence type="ECO:0008006" key="4">
    <source>
        <dbReference type="Google" id="ProtNLM"/>
    </source>
</evidence>
<dbReference type="InterPro" id="IPR023238">
    <property type="entry name" value="FAM175"/>
</dbReference>
<protein>
    <recommendedName>
        <fullName evidence="4">BRCA1-A complex subunit Abraxas</fullName>
    </recommendedName>
</protein>
<accession>A0A164SX46</accession>
<dbReference type="GO" id="GO:0031593">
    <property type="term" value="F:polyubiquitin modification-dependent protein binding"/>
    <property type="evidence" value="ECO:0007669"/>
    <property type="project" value="TreeGrafter"/>
</dbReference>
<evidence type="ECO:0000256" key="1">
    <source>
        <dbReference type="SAM" id="MobiDB-lite"/>
    </source>
</evidence>
<dbReference type="OrthoDB" id="6358435at2759"/>
<comment type="caution">
    <text evidence="2">The sequence shown here is derived from an EMBL/GenBank/DDBJ whole genome shotgun (WGS) entry which is preliminary data.</text>
</comment>
<keyword evidence="3" id="KW-1185">Reference proteome</keyword>
<evidence type="ECO:0000313" key="2">
    <source>
        <dbReference type="EMBL" id="KZS10028.1"/>
    </source>
</evidence>
<feature type="compositionally biased region" description="Polar residues" evidence="1">
    <location>
        <begin position="295"/>
        <end position="322"/>
    </location>
</feature>
<reference evidence="2 3" key="1">
    <citation type="submission" date="2016-03" db="EMBL/GenBank/DDBJ databases">
        <title>EvidentialGene: Evidence-directed Construction of Genes on Genomes.</title>
        <authorList>
            <person name="Gilbert D.G."/>
            <person name="Choi J.-H."/>
            <person name="Mockaitis K."/>
            <person name="Colbourne J."/>
            <person name="Pfrender M."/>
        </authorList>
    </citation>
    <scope>NUCLEOTIDE SEQUENCE [LARGE SCALE GENOMIC DNA]</scope>
    <source>
        <strain evidence="2 3">Xinb3</strain>
        <tissue evidence="2">Complete organism</tissue>
    </source>
</reference>
<feature type="compositionally biased region" description="Low complexity" evidence="1">
    <location>
        <begin position="267"/>
        <end position="286"/>
    </location>
</feature>
<dbReference type="AlphaFoldDB" id="A0A164SX46"/>
<organism evidence="2 3">
    <name type="scientific">Daphnia magna</name>
    <dbReference type="NCBI Taxonomy" id="35525"/>
    <lineage>
        <taxon>Eukaryota</taxon>
        <taxon>Metazoa</taxon>
        <taxon>Ecdysozoa</taxon>
        <taxon>Arthropoda</taxon>
        <taxon>Crustacea</taxon>
        <taxon>Branchiopoda</taxon>
        <taxon>Diplostraca</taxon>
        <taxon>Cladocera</taxon>
        <taxon>Anomopoda</taxon>
        <taxon>Daphniidae</taxon>
        <taxon>Daphnia</taxon>
    </lineage>
</organism>
<dbReference type="GO" id="GO:0005634">
    <property type="term" value="C:nucleus"/>
    <property type="evidence" value="ECO:0007669"/>
    <property type="project" value="TreeGrafter"/>
</dbReference>
<dbReference type="GO" id="GO:0008017">
    <property type="term" value="F:microtubule binding"/>
    <property type="evidence" value="ECO:0007669"/>
    <property type="project" value="TreeGrafter"/>
</dbReference>
<evidence type="ECO:0000313" key="3">
    <source>
        <dbReference type="Proteomes" id="UP000076858"/>
    </source>
</evidence>
<dbReference type="PANTHER" id="PTHR31728">
    <property type="entry name" value="ABRAXAS FAMILY MEMBER"/>
    <property type="match status" value="1"/>
</dbReference>
<proteinExistence type="predicted"/>
<dbReference type="EMBL" id="LRGB01001920">
    <property type="protein sequence ID" value="KZS10028.1"/>
    <property type="molecule type" value="Genomic_DNA"/>
</dbReference>
<gene>
    <name evidence="2" type="ORF">APZ42_025601</name>
</gene>